<dbReference type="PANTHER" id="PTHR11804">
    <property type="entry name" value="PROTEASE M3 THIMET OLIGOPEPTIDASE-RELATED"/>
    <property type="match status" value="1"/>
</dbReference>
<accession>A0ABR4EHT8</accession>
<keyword evidence="6 7" id="KW-0482">Metalloprotease</keyword>
<dbReference type="SUPFAM" id="SSF55486">
    <property type="entry name" value="Metalloproteases ('zincins'), catalytic domain"/>
    <property type="match status" value="1"/>
</dbReference>
<dbReference type="Proteomes" id="UP001600888">
    <property type="component" value="Unassembled WGS sequence"/>
</dbReference>
<feature type="domain" description="Peptidase M3A/M3B catalytic" evidence="8">
    <location>
        <begin position="85"/>
        <end position="205"/>
    </location>
</feature>
<keyword evidence="3 7" id="KW-0479">Metal-binding</keyword>
<keyword evidence="2 7" id="KW-0645">Protease</keyword>
<reference evidence="9 10" key="1">
    <citation type="submission" date="2024-03" db="EMBL/GenBank/DDBJ databases">
        <title>A high-quality draft genome sequence of Diaporthe vaccinii, a causative agent of upright dieback and viscid rot disease in cranberry plants.</title>
        <authorList>
            <person name="Sarrasin M."/>
            <person name="Lang B.F."/>
            <person name="Burger G."/>
        </authorList>
    </citation>
    <scope>NUCLEOTIDE SEQUENCE [LARGE SCALE GENOMIC DNA]</scope>
    <source>
        <strain evidence="9 10">IS7</strain>
    </source>
</reference>
<feature type="domain" description="Peptidase M3A/M3B catalytic" evidence="8">
    <location>
        <begin position="215"/>
        <end position="490"/>
    </location>
</feature>
<sequence>MREFANVGHGKLSSDKFDILLDTRKEIDQLCQDFSRNLRDNTEGAWFTPTELEGVPMEEIISLSEGRKDKVFINFGNRADRLLVLRHAHSPATRKKLYLGNEQKLSENVALFNLAVLLRDQNARLLGFKSHAEFKSQERMATSTEWVDDMLNSMREQLLPIGQGAMEQLKATKRTHLVRNHQSGEDEILPWDFDYYMRSLEEDKKEQSYVKPDGGRVFPATILMCNFFSSGVTGCALLKHSEVVTLFHGASLYADNIGLLELGHGIHDLLSRTFHTRYHAWRAPAEFAEALSTMLENWCWNKSELKQMSCHYTKLGPDCFEKWKAQHPGMALHAENIPDELFDQLIGSRDLNKASRLLQQTADSVFDMIIHNPATREDILKLDGTELYNSIKEDFTLLRNPDPCTWGPAHCHFGHLISGYDAGYFSYLSAQIFAADLYETAFTISLRSQQAWDRYRQIVLEPGGSRDGLKMMEEFLGHSPTPDVLVRALGVG</sequence>
<evidence type="ECO:0000256" key="7">
    <source>
        <dbReference type="RuleBase" id="RU003435"/>
    </source>
</evidence>
<evidence type="ECO:0000256" key="2">
    <source>
        <dbReference type="ARBA" id="ARBA00022670"/>
    </source>
</evidence>
<comment type="caution">
    <text evidence="9">The sequence shown here is derived from an EMBL/GenBank/DDBJ whole genome shotgun (WGS) entry which is preliminary data.</text>
</comment>
<organism evidence="9 10">
    <name type="scientific">Diaporthe vaccinii</name>
    <dbReference type="NCBI Taxonomy" id="105482"/>
    <lineage>
        <taxon>Eukaryota</taxon>
        <taxon>Fungi</taxon>
        <taxon>Dikarya</taxon>
        <taxon>Ascomycota</taxon>
        <taxon>Pezizomycotina</taxon>
        <taxon>Sordariomycetes</taxon>
        <taxon>Sordariomycetidae</taxon>
        <taxon>Diaporthales</taxon>
        <taxon>Diaporthaceae</taxon>
        <taxon>Diaporthe</taxon>
        <taxon>Diaporthe eres species complex</taxon>
    </lineage>
</organism>
<dbReference type="Gene3D" id="1.10.1370.10">
    <property type="entry name" value="Neurolysin, domain 3"/>
    <property type="match status" value="1"/>
</dbReference>
<keyword evidence="4 7" id="KW-0378">Hydrolase</keyword>
<name>A0ABR4EHT8_9PEZI</name>
<evidence type="ECO:0000256" key="4">
    <source>
        <dbReference type="ARBA" id="ARBA00022801"/>
    </source>
</evidence>
<dbReference type="PANTHER" id="PTHR11804:SF84">
    <property type="entry name" value="SACCHAROLYSIN"/>
    <property type="match status" value="1"/>
</dbReference>
<evidence type="ECO:0000259" key="8">
    <source>
        <dbReference type="Pfam" id="PF01432"/>
    </source>
</evidence>
<keyword evidence="5 7" id="KW-0862">Zinc</keyword>
<evidence type="ECO:0000256" key="1">
    <source>
        <dbReference type="ARBA" id="ARBA00006040"/>
    </source>
</evidence>
<evidence type="ECO:0000256" key="3">
    <source>
        <dbReference type="ARBA" id="ARBA00022723"/>
    </source>
</evidence>
<comment type="cofactor">
    <cofactor evidence="7">
        <name>Zn(2+)</name>
        <dbReference type="ChEBI" id="CHEBI:29105"/>
    </cofactor>
    <text evidence="7">Binds 1 zinc ion.</text>
</comment>
<dbReference type="EMBL" id="JBAWTH010000053">
    <property type="protein sequence ID" value="KAL2281970.1"/>
    <property type="molecule type" value="Genomic_DNA"/>
</dbReference>
<dbReference type="InterPro" id="IPR045090">
    <property type="entry name" value="Pept_M3A_M3B"/>
</dbReference>
<comment type="similarity">
    <text evidence="1 7">Belongs to the peptidase M3 family.</text>
</comment>
<evidence type="ECO:0000313" key="10">
    <source>
        <dbReference type="Proteomes" id="UP001600888"/>
    </source>
</evidence>
<dbReference type="Pfam" id="PF01432">
    <property type="entry name" value="Peptidase_M3"/>
    <property type="match status" value="2"/>
</dbReference>
<dbReference type="InterPro" id="IPR024077">
    <property type="entry name" value="Neurolysin/TOP_dom2"/>
</dbReference>
<evidence type="ECO:0000313" key="9">
    <source>
        <dbReference type="EMBL" id="KAL2281970.1"/>
    </source>
</evidence>
<evidence type="ECO:0000256" key="6">
    <source>
        <dbReference type="ARBA" id="ARBA00023049"/>
    </source>
</evidence>
<keyword evidence="10" id="KW-1185">Reference proteome</keyword>
<gene>
    <name evidence="9" type="ORF">FJTKL_11229</name>
</gene>
<dbReference type="InterPro" id="IPR001567">
    <property type="entry name" value="Pept_M3A_M3B_dom"/>
</dbReference>
<dbReference type="Gene3D" id="1.10.1370.40">
    <property type="match status" value="2"/>
</dbReference>
<protein>
    <recommendedName>
        <fullName evidence="8">Peptidase M3A/M3B catalytic domain-containing protein</fullName>
    </recommendedName>
</protein>
<evidence type="ECO:0000256" key="5">
    <source>
        <dbReference type="ARBA" id="ARBA00022833"/>
    </source>
</evidence>
<proteinExistence type="inferred from homology"/>